<feature type="transmembrane region" description="Helical" evidence="1">
    <location>
        <begin position="416"/>
        <end position="437"/>
    </location>
</feature>
<dbReference type="EMBL" id="MCFH01000025">
    <property type="protein sequence ID" value="ORX48950.1"/>
    <property type="molecule type" value="Genomic_DNA"/>
</dbReference>
<evidence type="ECO:0000256" key="1">
    <source>
        <dbReference type="SAM" id="Phobius"/>
    </source>
</evidence>
<proteinExistence type="predicted"/>
<organism evidence="2 3">
    <name type="scientific">Piromyces finnis</name>
    <dbReference type="NCBI Taxonomy" id="1754191"/>
    <lineage>
        <taxon>Eukaryota</taxon>
        <taxon>Fungi</taxon>
        <taxon>Fungi incertae sedis</taxon>
        <taxon>Chytridiomycota</taxon>
        <taxon>Chytridiomycota incertae sedis</taxon>
        <taxon>Neocallimastigomycetes</taxon>
        <taxon>Neocallimastigales</taxon>
        <taxon>Neocallimastigaceae</taxon>
        <taxon>Piromyces</taxon>
    </lineage>
</organism>
<keyword evidence="1" id="KW-0472">Membrane</keyword>
<dbReference type="AlphaFoldDB" id="A0A1Y1V7F1"/>
<reference evidence="2 3" key="2">
    <citation type="submission" date="2016-08" db="EMBL/GenBank/DDBJ databases">
        <title>Pervasive Adenine N6-methylation of Active Genes in Fungi.</title>
        <authorList>
            <consortium name="DOE Joint Genome Institute"/>
            <person name="Mondo S.J."/>
            <person name="Dannebaum R.O."/>
            <person name="Kuo R.C."/>
            <person name="Labutti K."/>
            <person name="Haridas S."/>
            <person name="Kuo A."/>
            <person name="Salamov A."/>
            <person name="Ahrendt S.R."/>
            <person name="Lipzen A."/>
            <person name="Sullivan W."/>
            <person name="Andreopoulos W.B."/>
            <person name="Clum A."/>
            <person name="Lindquist E."/>
            <person name="Daum C."/>
            <person name="Ramamoorthy G.K."/>
            <person name="Gryganskyi A."/>
            <person name="Culley D."/>
            <person name="Magnuson J.K."/>
            <person name="James T.Y."/>
            <person name="O'Malley M.A."/>
            <person name="Stajich J.E."/>
            <person name="Spatafora J.W."/>
            <person name="Visel A."/>
            <person name="Grigoriev I.V."/>
        </authorList>
    </citation>
    <scope>NUCLEOTIDE SEQUENCE [LARGE SCALE GENOMIC DNA]</scope>
    <source>
        <strain evidence="3">finn</strain>
    </source>
</reference>
<evidence type="ECO:0000313" key="3">
    <source>
        <dbReference type="Proteomes" id="UP000193719"/>
    </source>
</evidence>
<accession>A0A1Y1V7F1</accession>
<dbReference type="OrthoDB" id="10634772at2759"/>
<keyword evidence="1" id="KW-1133">Transmembrane helix</keyword>
<sequence>MKNADSYKNMLVELSQTIKNKISIDKIINKETISAAQGSRRGIWCLTLGSYSVDIDYNFIPVIGWNTVKIHFSGYDIWDFEWNNQKGFWYNFVEEKLPEVCVGSGKSFKITYKFDDEISLAYLFKDNWLNRRSVDTLNFTYNRQLRDSFDNNENSNIPIPSYIYIDESVSKSSNSIQNKIYLNAFTNIGETAWAFSNSRQAKRKANVYFNADEFKCNLFVYEVILASGYDVGTPNKLNGFKHPILAAKSKLDRPPCTKDWYSMNVPGFDFIGEGDYGIKHSMPGDIITDGHHMGIVAGNGVTISASTFKVVSNDWGFRGNEKNPVRIFRIESNYLSTRSTRSTSISDNSIRSTSTPNDTDKNDQTDICDTCYCNTDMKKYYIDNNLNENTSYLTNNGLSSIDDLNLNSNGTVNFKYISLANVFIILMSVMFWQINIVY</sequence>
<evidence type="ECO:0000313" key="2">
    <source>
        <dbReference type="EMBL" id="ORX48950.1"/>
    </source>
</evidence>
<keyword evidence="1" id="KW-0812">Transmembrane</keyword>
<gene>
    <name evidence="2" type="ORF">BCR36DRAFT_584070</name>
</gene>
<keyword evidence="3" id="KW-1185">Reference proteome</keyword>
<protein>
    <submittedName>
        <fullName evidence="2">Uncharacterized protein</fullName>
    </submittedName>
</protein>
<name>A0A1Y1V7F1_9FUNG</name>
<reference evidence="2 3" key="1">
    <citation type="submission" date="2016-08" db="EMBL/GenBank/DDBJ databases">
        <title>Genomes of anaerobic fungi encode conserved fungal cellulosomes for biomass hydrolysis.</title>
        <authorList>
            <consortium name="DOE Joint Genome Institute"/>
            <person name="Haitjema C.H."/>
            <person name="Gilmore S.P."/>
            <person name="Henske J.K."/>
            <person name="Solomon K.V."/>
            <person name="De Groot R."/>
            <person name="Kuo A."/>
            <person name="Mondo S.J."/>
            <person name="Salamov A.A."/>
            <person name="Labutti K."/>
            <person name="Zhao Z."/>
            <person name="Chiniquy J."/>
            <person name="Barry K."/>
            <person name="Brewer H.M."/>
            <person name="Purvine S.O."/>
            <person name="Wright A.T."/>
            <person name="Boxma B."/>
            <person name="Van Alen T."/>
            <person name="Hackstein J.H."/>
            <person name="Baker S.E."/>
            <person name="Grigoriev I.V."/>
            <person name="O'Malley M.A."/>
        </authorList>
    </citation>
    <scope>NUCLEOTIDE SEQUENCE [LARGE SCALE GENOMIC DNA]</scope>
    <source>
        <strain evidence="3">finn</strain>
    </source>
</reference>
<comment type="caution">
    <text evidence="2">The sequence shown here is derived from an EMBL/GenBank/DDBJ whole genome shotgun (WGS) entry which is preliminary data.</text>
</comment>
<dbReference type="Proteomes" id="UP000193719">
    <property type="component" value="Unassembled WGS sequence"/>
</dbReference>